<dbReference type="InterPro" id="IPR032257">
    <property type="entry name" value="DUF4830"/>
</dbReference>
<dbReference type="Pfam" id="PF16112">
    <property type="entry name" value="DUF4830"/>
    <property type="match status" value="1"/>
</dbReference>
<evidence type="ECO:0000313" key="4">
    <source>
        <dbReference type="Proteomes" id="UP000186015"/>
    </source>
</evidence>
<dbReference type="EMBL" id="FOAT01000010">
    <property type="protein sequence ID" value="SEL04547.1"/>
    <property type="molecule type" value="Genomic_DNA"/>
</dbReference>
<evidence type="ECO:0000256" key="1">
    <source>
        <dbReference type="SAM" id="Phobius"/>
    </source>
</evidence>
<proteinExistence type="predicted"/>
<dbReference type="AlphaFoldDB" id="A0A1H7M1R7"/>
<evidence type="ECO:0000313" key="3">
    <source>
        <dbReference type="EMBL" id="SEL04547.1"/>
    </source>
</evidence>
<reference evidence="3 4" key="1">
    <citation type="submission" date="2016-10" db="EMBL/GenBank/DDBJ databases">
        <authorList>
            <person name="de Groot N.N."/>
        </authorList>
    </citation>
    <scope>NUCLEOTIDE SEQUENCE [LARGE SCALE GENOMIC DNA]</scope>
    <source>
        <strain evidence="3 4">KH2T6</strain>
    </source>
</reference>
<dbReference type="OrthoDB" id="1821579at2"/>
<evidence type="ECO:0000259" key="2">
    <source>
        <dbReference type="Pfam" id="PF16112"/>
    </source>
</evidence>
<keyword evidence="1" id="KW-0472">Membrane</keyword>
<feature type="transmembrane region" description="Helical" evidence="1">
    <location>
        <begin position="13"/>
        <end position="34"/>
    </location>
</feature>
<name>A0A1H7M1R7_RUMAL</name>
<protein>
    <recommendedName>
        <fullName evidence="2">DUF4830 domain-containing protein</fullName>
    </recommendedName>
</protein>
<dbReference type="Proteomes" id="UP000186015">
    <property type="component" value="Unassembled WGS sequence"/>
</dbReference>
<sequence>MFIHTVKVKRPKVWLTVILGIAAAVLAMLLFFGLKGRNNIRELDSETKRQHFLHEMGWEVPEKFDEVKTVLIPEEWSDVYKSYNDLQKQQGFDLNAYKGMQVQVYTYKVLNYPDHEKEDCILCHLMVSDGQLIGGDVSSTASDGFMQGLRFNS</sequence>
<feature type="domain" description="DUF4830" evidence="2">
    <location>
        <begin position="52"/>
        <end position="136"/>
    </location>
</feature>
<dbReference type="RefSeq" id="WP_074833987.1">
    <property type="nucleotide sequence ID" value="NZ_FOAT01000010.1"/>
</dbReference>
<keyword evidence="1" id="KW-0812">Transmembrane</keyword>
<accession>A0A1H7M1R7</accession>
<organism evidence="3 4">
    <name type="scientific">Ruminococcus albus</name>
    <dbReference type="NCBI Taxonomy" id="1264"/>
    <lineage>
        <taxon>Bacteria</taxon>
        <taxon>Bacillati</taxon>
        <taxon>Bacillota</taxon>
        <taxon>Clostridia</taxon>
        <taxon>Eubacteriales</taxon>
        <taxon>Oscillospiraceae</taxon>
        <taxon>Ruminococcus</taxon>
    </lineage>
</organism>
<gene>
    <name evidence="3" type="ORF">SAMN05216469_11070</name>
</gene>
<keyword evidence="1" id="KW-1133">Transmembrane helix</keyword>